<sequence length="122" mass="13101">MPSPNDAPADIAVIFQVLYDTPQGTICLTVQDYTAAALAQGVQCQIGHRKVGEVEQRSPLMSLEEATRTSATAAALDGEALYLHLVGQSGRDLAVTKVDEARWPRDAGPTTVKTVSYWLFAP</sequence>
<dbReference type="AlphaFoldDB" id="A0A937VZL2"/>
<proteinExistence type="predicted"/>
<protein>
    <submittedName>
        <fullName evidence="1">Uncharacterized protein</fullName>
    </submittedName>
</protein>
<reference evidence="1" key="1">
    <citation type="submission" date="2019-03" db="EMBL/GenBank/DDBJ databases">
        <title>Lake Tanganyika Metagenome-Assembled Genomes (MAGs).</title>
        <authorList>
            <person name="Tran P."/>
        </authorList>
    </citation>
    <scope>NUCLEOTIDE SEQUENCE</scope>
    <source>
        <strain evidence="1">K_DeepCast_65m_m2_066</strain>
    </source>
</reference>
<dbReference type="EMBL" id="VGLS01000151">
    <property type="protein sequence ID" value="MBM3223493.1"/>
    <property type="molecule type" value="Genomic_DNA"/>
</dbReference>
<gene>
    <name evidence="1" type="ORF">FJZ47_06810</name>
</gene>
<dbReference type="Proteomes" id="UP000712673">
    <property type="component" value="Unassembled WGS sequence"/>
</dbReference>
<evidence type="ECO:0000313" key="1">
    <source>
        <dbReference type="EMBL" id="MBM3223493.1"/>
    </source>
</evidence>
<name>A0A937VZL2_UNCTE</name>
<comment type="caution">
    <text evidence="1">The sequence shown here is derived from an EMBL/GenBank/DDBJ whole genome shotgun (WGS) entry which is preliminary data.</text>
</comment>
<organism evidence="1 2">
    <name type="scientific">Tectimicrobiota bacterium</name>
    <dbReference type="NCBI Taxonomy" id="2528274"/>
    <lineage>
        <taxon>Bacteria</taxon>
        <taxon>Pseudomonadati</taxon>
        <taxon>Nitrospinota/Tectimicrobiota group</taxon>
        <taxon>Candidatus Tectimicrobiota</taxon>
    </lineage>
</organism>
<evidence type="ECO:0000313" key="2">
    <source>
        <dbReference type="Proteomes" id="UP000712673"/>
    </source>
</evidence>
<accession>A0A937VZL2</accession>